<accession>A0A8H9CGM3</accession>
<dbReference type="Pfam" id="PF09701">
    <property type="entry name" value="Cas_Cmr5"/>
    <property type="match status" value="1"/>
</dbReference>
<keyword evidence="3" id="KW-0963">Cytoplasm</keyword>
<dbReference type="RefSeq" id="WP_202762584.1">
    <property type="nucleotide sequence ID" value="NZ_CAESAQ020000020.1"/>
</dbReference>
<reference evidence="6 7" key="1">
    <citation type="submission" date="2020-05" db="EMBL/GenBank/DDBJ databases">
        <authorList>
            <person name="Petersen J."/>
            <person name="Sayavedra L."/>
        </authorList>
    </citation>
    <scope>NUCLEOTIDE SEQUENCE [LARGE SCALE GENOMIC DNA]</scope>
    <source>
        <strain evidence="6">B thermophilus SOXS</strain>
    </source>
</reference>
<organism evidence="6 7">
    <name type="scientific">Bathymodiolus thermophilus thioautotrophic gill symbiont</name>
    <dbReference type="NCBI Taxonomy" id="2360"/>
    <lineage>
        <taxon>Bacteria</taxon>
        <taxon>Pseudomonadati</taxon>
        <taxon>Pseudomonadota</taxon>
        <taxon>Gammaproteobacteria</taxon>
        <taxon>sulfur-oxidizing symbionts</taxon>
    </lineage>
</organism>
<comment type="caution">
    <text evidence="6">The sequence shown here is derived from an EMBL/GenBank/DDBJ whole genome shotgun (WGS) entry which is preliminary data.</text>
</comment>
<dbReference type="CDD" id="cd09749">
    <property type="entry name" value="Cmr5_III-B"/>
    <property type="match status" value="1"/>
</dbReference>
<dbReference type="SUPFAM" id="SSF158568">
    <property type="entry name" value="AF1862-like"/>
    <property type="match status" value="1"/>
</dbReference>
<evidence type="ECO:0000256" key="3">
    <source>
        <dbReference type="ARBA" id="ARBA00022490"/>
    </source>
</evidence>
<evidence type="ECO:0000256" key="4">
    <source>
        <dbReference type="ARBA" id="ARBA00023118"/>
    </source>
</evidence>
<comment type="similarity">
    <text evidence="2">Belongs to the CRISPR system Cmr5 family.</text>
</comment>
<gene>
    <name evidence="6" type="ORF">THERMOS_299</name>
</gene>
<evidence type="ECO:0000256" key="2">
    <source>
        <dbReference type="ARBA" id="ARBA00006161"/>
    </source>
</evidence>
<dbReference type="GO" id="GO:0005737">
    <property type="term" value="C:cytoplasm"/>
    <property type="evidence" value="ECO:0007669"/>
    <property type="project" value="UniProtKB-SubCell"/>
</dbReference>
<evidence type="ECO:0000256" key="5">
    <source>
        <dbReference type="ARBA" id="ARBA00030001"/>
    </source>
</evidence>
<dbReference type="NCBIfam" id="TIGR01881">
    <property type="entry name" value="cas_Cmr5"/>
    <property type="match status" value="1"/>
</dbReference>
<evidence type="ECO:0000256" key="1">
    <source>
        <dbReference type="ARBA" id="ARBA00004496"/>
    </source>
</evidence>
<dbReference type="Gene3D" id="1.10.520.30">
    <property type="entry name" value="AF1862-like domain"/>
    <property type="match status" value="1"/>
</dbReference>
<dbReference type="EMBL" id="CAESAQ020000020">
    <property type="protein sequence ID" value="CAB5495468.1"/>
    <property type="molecule type" value="Genomic_DNA"/>
</dbReference>
<dbReference type="GO" id="GO:0051607">
    <property type="term" value="P:defense response to virus"/>
    <property type="evidence" value="ECO:0007669"/>
    <property type="project" value="UniProtKB-KW"/>
</dbReference>
<protein>
    <recommendedName>
        <fullName evidence="5">CRISPR type III-B/RAMP module-associated protein Cmr5</fullName>
    </recommendedName>
</protein>
<evidence type="ECO:0000313" key="7">
    <source>
        <dbReference type="Proteomes" id="UP000643672"/>
    </source>
</evidence>
<evidence type="ECO:0000313" key="6">
    <source>
        <dbReference type="EMBL" id="CAB5495468.1"/>
    </source>
</evidence>
<sequence length="140" mass="15919">MNEIKTIEQQRAEHALNNICEESGKARKLKEKYKSYASALPANILQNGFGQAMAMELASAKDSKGGETAHKQLYEHIQSWLCEVNQPNSPYKNVEHNQNLIIAITKNDQKTYIQAQTEAMAYLEWLKKFAVAFLVEKEDS</sequence>
<dbReference type="AlphaFoldDB" id="A0A8H9CGM3"/>
<comment type="subcellular location">
    <subcellularLocation>
        <location evidence="1">Cytoplasm</location>
    </subcellularLocation>
</comment>
<dbReference type="Proteomes" id="UP000643672">
    <property type="component" value="Unassembled WGS sequence"/>
</dbReference>
<dbReference type="InterPro" id="IPR010160">
    <property type="entry name" value="CRISPR-assoc_prot_Cmr5"/>
</dbReference>
<proteinExistence type="inferred from homology"/>
<keyword evidence="4" id="KW-0051">Antiviral defense</keyword>
<name>A0A8H9CGM3_9GAMM</name>
<keyword evidence="7" id="KW-1185">Reference proteome</keyword>
<dbReference type="InterPro" id="IPR023101">
    <property type="entry name" value="AF1862-like_dom_sf"/>
</dbReference>